<dbReference type="KEGG" id="masz:C9I28_16690"/>
<reference evidence="1 2" key="1">
    <citation type="submission" date="2018-03" db="EMBL/GenBank/DDBJ databases">
        <title>Massilia armeniaca sp. nov., isolated from desert soil.</title>
        <authorList>
            <person name="Huang H."/>
            <person name="Ren M."/>
        </authorList>
    </citation>
    <scope>NUCLEOTIDE SEQUENCE [LARGE SCALE GENOMIC DNA]</scope>
    <source>
        <strain evidence="1 2">ZMN-3</strain>
    </source>
</reference>
<protein>
    <submittedName>
        <fullName evidence="1">Uncharacterized protein</fullName>
    </submittedName>
</protein>
<sequence>MLTRTLTTPGTVRIEGGGKVTLRGPVAGPLFAVGIGLQLVGVTVANPRTAATASAPNAGSIAVGAVPGAAIELHGVVTQDSLGAYVSRDLLAQDSTFTRNGDPARPGAFATIVSADRIELRRVTFSGNFDAPIGGGSAPIAGQRALARTVAIVDSTFAGNRTPCC</sequence>
<dbReference type="AlphaFoldDB" id="A0A2R4CC80"/>
<dbReference type="EMBL" id="CP028324">
    <property type="protein sequence ID" value="AVR97098.1"/>
    <property type="molecule type" value="Genomic_DNA"/>
</dbReference>
<name>A0A2R4CC80_9BURK</name>
<dbReference type="RefSeq" id="WP_107142447.1">
    <property type="nucleotide sequence ID" value="NZ_CP028324.1"/>
</dbReference>
<keyword evidence="2" id="KW-1185">Reference proteome</keyword>
<evidence type="ECO:0000313" key="2">
    <source>
        <dbReference type="Proteomes" id="UP000240505"/>
    </source>
</evidence>
<proteinExistence type="predicted"/>
<evidence type="ECO:0000313" key="1">
    <source>
        <dbReference type="EMBL" id="AVR97098.1"/>
    </source>
</evidence>
<gene>
    <name evidence="1" type="ORF">C9I28_16690</name>
</gene>
<organism evidence="1 2">
    <name type="scientific">Pseudoduganella armeniaca</name>
    <dbReference type="NCBI Taxonomy" id="2072590"/>
    <lineage>
        <taxon>Bacteria</taxon>
        <taxon>Pseudomonadati</taxon>
        <taxon>Pseudomonadota</taxon>
        <taxon>Betaproteobacteria</taxon>
        <taxon>Burkholderiales</taxon>
        <taxon>Oxalobacteraceae</taxon>
        <taxon>Telluria group</taxon>
        <taxon>Pseudoduganella</taxon>
    </lineage>
</organism>
<accession>A0A2R4CC80</accession>
<dbReference type="Proteomes" id="UP000240505">
    <property type="component" value="Chromosome"/>
</dbReference>